<accession>A0ABY5Y299</accession>
<reference evidence="1" key="1">
    <citation type="submission" date="2020-12" db="EMBL/GenBank/DDBJ databases">
        <title>Taurinivorans muris gen. nov., sp. nov., fundamental and realized metabolic niche of a ubiquitous sulfidogenic bacterium in the murine intestine.</title>
        <authorList>
            <person name="Ye H."/>
            <person name="Hanson B.T."/>
            <person name="Loy A."/>
        </authorList>
    </citation>
    <scope>NUCLEOTIDE SEQUENCE</scope>
    <source>
        <strain evidence="1">LT0009</strain>
    </source>
</reference>
<evidence type="ECO:0000313" key="1">
    <source>
        <dbReference type="EMBL" id="UWX06315.1"/>
    </source>
</evidence>
<protein>
    <submittedName>
        <fullName evidence="1">WbqC family protein</fullName>
    </submittedName>
</protein>
<sequence length="236" mass="27842">MKTLAIMQPYFFPYLGYFSLIKACHEFILLEDVQFIKHGWIERNRILKPDGLDWQYVMVPLKKYHQKTLIKDILINNSIDWRGKIFSQLEHYRKKTKNYFVIIDLIRECLNIETESITLLNKHILETICSYLGIVTPITIFSEENLFDVSWKGDEWALNICKSRNVDHYVNPIGGIDFFDIDKYEKNGIKIDFIVNNLIEYSQGKTAYVPGLSIIDVLMFNSIEKVNFLIDSYIIH</sequence>
<keyword evidence="2" id="KW-1185">Reference proteome</keyword>
<evidence type="ECO:0000313" key="2">
    <source>
        <dbReference type="Proteomes" id="UP001058120"/>
    </source>
</evidence>
<dbReference type="Pfam" id="PF08889">
    <property type="entry name" value="WbqC"/>
    <property type="match status" value="1"/>
</dbReference>
<name>A0ABY5Y299_9BACT</name>
<proteinExistence type="predicted"/>
<dbReference type="Proteomes" id="UP001058120">
    <property type="component" value="Chromosome"/>
</dbReference>
<gene>
    <name evidence="1" type="ORF">JBF11_03100</name>
</gene>
<dbReference type="RefSeq" id="WP_334315918.1">
    <property type="nucleotide sequence ID" value="NZ_CP065938.1"/>
</dbReference>
<dbReference type="InterPro" id="IPR014985">
    <property type="entry name" value="WbqC"/>
</dbReference>
<organism evidence="1 2">
    <name type="scientific">Taurinivorans muris</name>
    <dbReference type="NCBI Taxonomy" id="2787751"/>
    <lineage>
        <taxon>Bacteria</taxon>
        <taxon>Pseudomonadati</taxon>
        <taxon>Thermodesulfobacteriota</taxon>
        <taxon>Desulfovibrionia</taxon>
        <taxon>Desulfovibrionales</taxon>
        <taxon>Desulfovibrionaceae</taxon>
        <taxon>Taurinivorans</taxon>
    </lineage>
</organism>
<dbReference type="EMBL" id="CP065938">
    <property type="protein sequence ID" value="UWX06315.1"/>
    <property type="molecule type" value="Genomic_DNA"/>
</dbReference>